<gene>
    <name evidence="3" type="ORF">P171DRAFT_479284</name>
</gene>
<organism evidence="3 4">
    <name type="scientific">Karstenula rhodostoma CBS 690.94</name>
    <dbReference type="NCBI Taxonomy" id="1392251"/>
    <lineage>
        <taxon>Eukaryota</taxon>
        <taxon>Fungi</taxon>
        <taxon>Dikarya</taxon>
        <taxon>Ascomycota</taxon>
        <taxon>Pezizomycotina</taxon>
        <taxon>Dothideomycetes</taxon>
        <taxon>Pleosporomycetidae</taxon>
        <taxon>Pleosporales</taxon>
        <taxon>Massarineae</taxon>
        <taxon>Didymosphaeriaceae</taxon>
        <taxon>Karstenula</taxon>
    </lineage>
</organism>
<dbReference type="AlphaFoldDB" id="A0A9P4PRV4"/>
<comment type="similarity">
    <text evidence="2">Belongs to the AB hydrolase superfamily. Lipase family.</text>
</comment>
<accession>A0A9P4PRV4</accession>
<name>A0A9P4PRV4_9PLEO</name>
<dbReference type="PANTHER" id="PTHR34853:SF5">
    <property type="entry name" value="LIP-DOMAIN-CONTAINING PROTEIN-RELATED"/>
    <property type="match status" value="1"/>
</dbReference>
<dbReference type="Gene3D" id="1.10.260.130">
    <property type="match status" value="1"/>
</dbReference>
<sequence>MLTTRFFAALECLLAPCGIVASSLQIQPYSPLEPLPPSRDPFYTAPHGFEKTAPGTILRIRHAPGNITSVVANASAVYHIVYRTTDSNYKPSFAVTTLFVPFGNVTAGTNSSQSSLLSIQIPYNSVWVDASPSYAIYYDFAQPAFGAGSTNDDTSHALGKGWFVNMPDHEGPAASFAMGITEGHATLDSIRAVLSSRLLPATTHTKYAMWGYSGGSIASEWAAELQEQYAPELSFSGMAIGGCVPNMTEARDNLTGTAYAGLLPGMYLGLTSEDEDARAYLVSRLKTSGPYNASAFLADLKLTVTQAFAAYANQDLYAYFVNGRADLEAPVLTNIGARNSYQGYHGVPQMPTFVYKAIGDEFSTVRSTDALVERWCGINVDVEYQRNTVGNHITEIGNGKQRALNWLGGIFDGTAIVGGCSVQNVTVDVTSSVS</sequence>
<evidence type="ECO:0000313" key="4">
    <source>
        <dbReference type="Proteomes" id="UP000799764"/>
    </source>
</evidence>
<keyword evidence="4" id="KW-1185">Reference proteome</keyword>
<dbReference type="GO" id="GO:0004806">
    <property type="term" value="F:triacylglycerol lipase activity"/>
    <property type="evidence" value="ECO:0007669"/>
    <property type="project" value="UniProtKB-UniRule"/>
</dbReference>
<dbReference type="GO" id="GO:0016042">
    <property type="term" value="P:lipid catabolic process"/>
    <property type="evidence" value="ECO:0007669"/>
    <property type="project" value="UniProtKB-UniRule"/>
</dbReference>
<dbReference type="Gene3D" id="3.40.50.1820">
    <property type="entry name" value="alpha/beta hydrolase"/>
    <property type="match status" value="1"/>
</dbReference>
<dbReference type="PIRSF" id="PIRSF029171">
    <property type="entry name" value="Esterase_LipA"/>
    <property type="match status" value="1"/>
</dbReference>
<dbReference type="EMBL" id="MU001493">
    <property type="protein sequence ID" value="KAF2450175.1"/>
    <property type="molecule type" value="Genomic_DNA"/>
</dbReference>
<dbReference type="InterPro" id="IPR029058">
    <property type="entry name" value="AB_hydrolase_fold"/>
</dbReference>
<evidence type="ECO:0000256" key="1">
    <source>
        <dbReference type="ARBA" id="ARBA00022801"/>
    </source>
</evidence>
<keyword evidence="2" id="KW-0732">Signal</keyword>
<evidence type="ECO:0000313" key="3">
    <source>
        <dbReference type="EMBL" id="KAF2450175.1"/>
    </source>
</evidence>
<protein>
    <submittedName>
        <fullName evidence="3">Lipase</fullName>
    </submittedName>
</protein>
<dbReference type="Pfam" id="PF03583">
    <property type="entry name" value="LIP"/>
    <property type="match status" value="1"/>
</dbReference>
<reference evidence="3" key="1">
    <citation type="journal article" date="2020" name="Stud. Mycol.">
        <title>101 Dothideomycetes genomes: a test case for predicting lifestyles and emergence of pathogens.</title>
        <authorList>
            <person name="Haridas S."/>
            <person name="Albert R."/>
            <person name="Binder M."/>
            <person name="Bloem J."/>
            <person name="Labutti K."/>
            <person name="Salamov A."/>
            <person name="Andreopoulos B."/>
            <person name="Baker S."/>
            <person name="Barry K."/>
            <person name="Bills G."/>
            <person name="Bluhm B."/>
            <person name="Cannon C."/>
            <person name="Castanera R."/>
            <person name="Culley D."/>
            <person name="Daum C."/>
            <person name="Ezra D."/>
            <person name="Gonzalez J."/>
            <person name="Henrissat B."/>
            <person name="Kuo A."/>
            <person name="Liang C."/>
            <person name="Lipzen A."/>
            <person name="Lutzoni F."/>
            <person name="Magnuson J."/>
            <person name="Mondo S."/>
            <person name="Nolan M."/>
            <person name="Ohm R."/>
            <person name="Pangilinan J."/>
            <person name="Park H.-J."/>
            <person name="Ramirez L."/>
            <person name="Alfaro M."/>
            <person name="Sun H."/>
            <person name="Tritt A."/>
            <person name="Yoshinaga Y."/>
            <person name="Zwiers L.-H."/>
            <person name="Turgeon B."/>
            <person name="Goodwin S."/>
            <person name="Spatafora J."/>
            <person name="Crous P."/>
            <person name="Grigoriev I."/>
        </authorList>
    </citation>
    <scope>NUCLEOTIDE SEQUENCE</scope>
    <source>
        <strain evidence="3">CBS 690.94</strain>
    </source>
</reference>
<dbReference type="OrthoDB" id="2373480at2759"/>
<dbReference type="InterPro" id="IPR005152">
    <property type="entry name" value="Lipase_secreted"/>
</dbReference>
<dbReference type="PANTHER" id="PTHR34853">
    <property type="match status" value="1"/>
</dbReference>
<keyword evidence="1" id="KW-0378">Hydrolase</keyword>
<evidence type="ECO:0000256" key="2">
    <source>
        <dbReference type="PIRNR" id="PIRNR029171"/>
    </source>
</evidence>
<dbReference type="SUPFAM" id="SSF53474">
    <property type="entry name" value="alpha/beta-Hydrolases"/>
    <property type="match status" value="1"/>
</dbReference>
<dbReference type="Proteomes" id="UP000799764">
    <property type="component" value="Unassembled WGS sequence"/>
</dbReference>
<feature type="chain" id="PRO_5040557149" evidence="2">
    <location>
        <begin position="23"/>
        <end position="434"/>
    </location>
</feature>
<comment type="caution">
    <text evidence="3">The sequence shown here is derived from an EMBL/GenBank/DDBJ whole genome shotgun (WGS) entry which is preliminary data.</text>
</comment>
<feature type="signal peptide" evidence="2">
    <location>
        <begin position="1"/>
        <end position="22"/>
    </location>
</feature>
<proteinExistence type="inferred from homology"/>